<dbReference type="InParanoid" id="G2Q3H6"/>
<dbReference type="OrthoDB" id="5397682at2759"/>
<name>G2Q3H6_THET4</name>
<dbReference type="HOGENOM" id="CLU_018583_1_0_1"/>
<organism evidence="1 2">
    <name type="scientific">Thermothelomyces thermophilus (strain ATCC 42464 / BCRC 31852 / DSM 1799)</name>
    <name type="common">Sporotrichum thermophile</name>
    <dbReference type="NCBI Taxonomy" id="573729"/>
    <lineage>
        <taxon>Eukaryota</taxon>
        <taxon>Fungi</taxon>
        <taxon>Dikarya</taxon>
        <taxon>Ascomycota</taxon>
        <taxon>Pezizomycotina</taxon>
        <taxon>Sordariomycetes</taxon>
        <taxon>Sordariomycetidae</taxon>
        <taxon>Sordariales</taxon>
        <taxon>Chaetomiaceae</taxon>
        <taxon>Thermothelomyces</taxon>
    </lineage>
</organism>
<gene>
    <name evidence="1" type="ORF">MYCTH_2298876</name>
</gene>
<protein>
    <submittedName>
        <fullName evidence="1">Uncharacterized protein</fullName>
    </submittedName>
</protein>
<dbReference type="PANTHER" id="PTHR33604">
    <property type="entry name" value="OSJNBA0004B13.7 PROTEIN"/>
    <property type="match status" value="1"/>
</dbReference>
<dbReference type="KEGG" id="mtm:MYCTH_2298876"/>
<dbReference type="RefSeq" id="XP_003660481.1">
    <property type="nucleotide sequence ID" value="XM_003660433.1"/>
</dbReference>
<sequence>MLARILQQPRLPSGLNGVSRALCVSELLETLFWPEFDSPTVHINKYMHPQAAIVDASDLEEDYFLSGIRKQAADSRIPLIELPENAHSRLSWITQLDSSSLAAWDKVRIDILVQAPPSGSGSLIHLLKSLSAADFSAGSTPHLTIELPHGVDRATTEFLKTFQWPPGRSNIPSHPRQLTLRHRIPRDSLTEEESAARFLESFWPSNSKYSHVLVLSPQAQLSPQFFHYLKYSVLYYLYSGTAAAQKWDSRLLGISLDLPSTQLDGSKPFNPPSGKGATSFIWQAPNSNAVLFTGQKWTELHALVSRLLEHQRRTQPLPAFFTEKLVSKKYPSWLEHALKLSRARGYWTIYPSDVTARNLATIHSELYRAPEEYEKELAGKELSKSSEFPVSAGTLFEILPGGKLSSFDEMPILLWDGQITALSGLDDAAAAYANEFRLAVGGCEALSPADLTRKSSMSDLFCVMDG</sequence>
<dbReference type="OMA" id="FFKHMPT"/>
<dbReference type="EMBL" id="CP003002">
    <property type="protein sequence ID" value="AEO55236.1"/>
    <property type="molecule type" value="Genomic_DNA"/>
</dbReference>
<keyword evidence="2" id="KW-1185">Reference proteome</keyword>
<dbReference type="VEuPathDB" id="FungiDB:MYCTH_2298876"/>
<evidence type="ECO:0000313" key="2">
    <source>
        <dbReference type="Proteomes" id="UP000007322"/>
    </source>
</evidence>
<dbReference type="Proteomes" id="UP000007322">
    <property type="component" value="Chromosome 1"/>
</dbReference>
<dbReference type="eggNOG" id="ENOG502QPYF">
    <property type="taxonomic scope" value="Eukaryota"/>
</dbReference>
<reference evidence="1 2" key="1">
    <citation type="journal article" date="2011" name="Nat. Biotechnol.">
        <title>Comparative genomic analysis of the thermophilic biomass-degrading fungi Myceliophthora thermophila and Thielavia terrestris.</title>
        <authorList>
            <person name="Berka R.M."/>
            <person name="Grigoriev I.V."/>
            <person name="Otillar R."/>
            <person name="Salamov A."/>
            <person name="Grimwood J."/>
            <person name="Reid I."/>
            <person name="Ishmael N."/>
            <person name="John T."/>
            <person name="Darmond C."/>
            <person name="Moisan M.-C."/>
            <person name="Henrissat B."/>
            <person name="Coutinho P.M."/>
            <person name="Lombard V."/>
            <person name="Natvig D.O."/>
            <person name="Lindquist E."/>
            <person name="Schmutz J."/>
            <person name="Lucas S."/>
            <person name="Harris P."/>
            <person name="Powlowski J."/>
            <person name="Bellemare A."/>
            <person name="Taylor D."/>
            <person name="Butler G."/>
            <person name="de Vries R.P."/>
            <person name="Allijn I.E."/>
            <person name="van den Brink J."/>
            <person name="Ushinsky S."/>
            <person name="Storms R."/>
            <person name="Powell A.J."/>
            <person name="Paulsen I.T."/>
            <person name="Elbourne L.D.H."/>
            <person name="Baker S.E."/>
            <person name="Magnuson J."/>
            <person name="LaBoissiere S."/>
            <person name="Clutterbuck A.J."/>
            <person name="Martinez D."/>
            <person name="Wogulis M."/>
            <person name="de Leon A.L."/>
            <person name="Rey M.W."/>
            <person name="Tsang A."/>
        </authorList>
    </citation>
    <scope>NUCLEOTIDE SEQUENCE [LARGE SCALE GENOMIC DNA]</scope>
    <source>
        <strain evidence="2">ATCC 42464 / BCRC 31852 / DSM 1799</strain>
    </source>
</reference>
<proteinExistence type="predicted"/>
<accession>G2Q3H6</accession>
<evidence type="ECO:0000313" key="1">
    <source>
        <dbReference type="EMBL" id="AEO55236.1"/>
    </source>
</evidence>
<dbReference type="AlphaFoldDB" id="G2Q3H6"/>
<dbReference type="PANTHER" id="PTHR33604:SF3">
    <property type="entry name" value="OSJNBA0004B13.7 PROTEIN"/>
    <property type="match status" value="1"/>
</dbReference>
<dbReference type="GeneID" id="11508297"/>